<dbReference type="AlphaFoldDB" id="G8NU52"/>
<protein>
    <submittedName>
        <fullName evidence="2">Uncharacterized protein</fullName>
    </submittedName>
</protein>
<dbReference type="KEGG" id="gma:AciX8_4414"/>
<dbReference type="HOGENOM" id="CLU_1183700_0_0_0"/>
<evidence type="ECO:0000313" key="3">
    <source>
        <dbReference type="Proteomes" id="UP000007113"/>
    </source>
</evidence>
<name>G8NU52_GRAMM</name>
<proteinExistence type="predicted"/>
<dbReference type="EMBL" id="CP003130">
    <property type="protein sequence ID" value="AEU38687.1"/>
    <property type="molecule type" value="Genomic_DNA"/>
</dbReference>
<reference evidence="2 3" key="1">
    <citation type="submission" date="2011-11" db="EMBL/GenBank/DDBJ databases">
        <title>Complete sequence of Granulicella mallensis MP5ACTX8.</title>
        <authorList>
            <consortium name="US DOE Joint Genome Institute"/>
            <person name="Lucas S."/>
            <person name="Copeland A."/>
            <person name="Lapidus A."/>
            <person name="Cheng J.-F."/>
            <person name="Goodwin L."/>
            <person name="Pitluck S."/>
            <person name="Peters L."/>
            <person name="Lu M."/>
            <person name="Detter J.C."/>
            <person name="Han C."/>
            <person name="Tapia R."/>
            <person name="Land M."/>
            <person name="Hauser L."/>
            <person name="Kyrpides N."/>
            <person name="Ivanova N."/>
            <person name="Mikhailova N."/>
            <person name="Pagani I."/>
            <person name="Rawat S."/>
            <person name="Mannisto M."/>
            <person name="Haggblom M."/>
            <person name="Woyke T."/>
        </authorList>
    </citation>
    <scope>NUCLEOTIDE SEQUENCE [LARGE SCALE GENOMIC DNA]</scope>
    <source>
        <strain evidence="3">ATCC BAA-1857 / DSM 23137 / MP5ACTX8</strain>
    </source>
</reference>
<keyword evidence="3" id="KW-1185">Reference proteome</keyword>
<accession>G8NU52</accession>
<dbReference type="Proteomes" id="UP000007113">
    <property type="component" value="Chromosome"/>
</dbReference>
<keyword evidence="1" id="KW-0175">Coiled coil</keyword>
<feature type="coiled-coil region" evidence="1">
    <location>
        <begin position="15"/>
        <end position="42"/>
    </location>
</feature>
<evidence type="ECO:0000313" key="2">
    <source>
        <dbReference type="EMBL" id="AEU38687.1"/>
    </source>
</evidence>
<sequence length="234" mass="26007">MGMDNEGKRLREIYAEQSDEDLLELHQEREDLTQVAQDALAQVMKDRGLTPQTAEIVQDTPISQSALIEDGFLLEDETALWVFSDAIQASQAIQHMTESGIAFRMLDKSETTWNGLKSRNLVGLLMVVKMADASRAANLLHETMGLFPLPEGDGEHRSPLNPVEGLTFLAMFDLHEALIAAQVLGEAGISYLWRDGRDETAELPDEETVAIEVRQSKLEEATALIERRFAALAE</sequence>
<organism evidence="2 3">
    <name type="scientific">Granulicella mallensis (strain ATCC BAA-1857 / DSM 23137 / MP5ACTX8)</name>
    <dbReference type="NCBI Taxonomy" id="682795"/>
    <lineage>
        <taxon>Bacteria</taxon>
        <taxon>Pseudomonadati</taxon>
        <taxon>Acidobacteriota</taxon>
        <taxon>Terriglobia</taxon>
        <taxon>Terriglobales</taxon>
        <taxon>Acidobacteriaceae</taxon>
        <taxon>Granulicella</taxon>
    </lineage>
</organism>
<gene>
    <name evidence="2" type="ordered locus">AciX8_4414</name>
</gene>
<evidence type="ECO:0000256" key="1">
    <source>
        <dbReference type="SAM" id="Coils"/>
    </source>
</evidence>